<sequence length="71" mass="7470">MSAITIPSPIIRTDLTDWGVGISYELVCSCGCGIRAGVSYPTPGEAARAWMHGGSRQHPGTPVWNGEVIDA</sequence>
<dbReference type="EMBL" id="JN201525">
    <property type="protein sequence ID" value="AEJ94095.1"/>
    <property type="molecule type" value="Genomic_DNA"/>
</dbReference>
<dbReference type="OrthoDB" id="22061at10239"/>
<name>G1FGS9_9CAUD</name>
<accession>G1FGS9</accession>
<dbReference type="RefSeq" id="YP_009018225.1">
    <property type="nucleotide sequence ID" value="NC_023738.1"/>
</dbReference>
<proteinExistence type="predicted"/>
<evidence type="ECO:0000256" key="1">
    <source>
        <dbReference type="SAM" id="MobiDB-lite"/>
    </source>
</evidence>
<reference evidence="2 3" key="1">
    <citation type="journal article" date="2012" name="J. Virol.">
        <title>Complete Genome Sequences of 138 Mycobacteriophages.</title>
        <authorList>
            <consortium name="the Science Education Alliance Phage Hunters Advancing Genomics and Evolutionary Science Program"/>
            <consortium name="the KwaZulu-Natal Research Institute for Tuberculosis and HIV Mycobacterial Genetics Course Students"/>
            <consortium name="the Phage Hunters Integrating Research and Education Program"/>
            <person name="Hatfull G.F."/>
        </authorList>
    </citation>
    <scope>NUCLEOTIDE SEQUENCE [LARGE SCALE GENOMIC DNA]</scope>
</reference>
<protein>
    <submittedName>
        <fullName evidence="2">Uncharacterized protein</fullName>
    </submittedName>
</protein>
<dbReference type="KEGG" id="vg:18566111"/>
<evidence type="ECO:0000313" key="2">
    <source>
        <dbReference type="EMBL" id="AEJ94095.1"/>
    </source>
</evidence>
<gene>
    <name evidence="2" type="primary">216</name>
    <name evidence="2" type="ORF">THIBAULT_216</name>
</gene>
<feature type="region of interest" description="Disordered" evidence="1">
    <location>
        <begin position="50"/>
        <end position="71"/>
    </location>
</feature>
<keyword evidence="3" id="KW-1185">Reference proteome</keyword>
<dbReference type="Proteomes" id="UP000008391">
    <property type="component" value="Segment"/>
</dbReference>
<evidence type="ECO:0000313" key="3">
    <source>
        <dbReference type="Proteomes" id="UP000008391"/>
    </source>
</evidence>
<dbReference type="GeneID" id="18566111"/>
<organism evidence="2 3">
    <name type="scientific">Mycobacterium phage Thibault</name>
    <dbReference type="NCBI Taxonomy" id="1052673"/>
    <lineage>
        <taxon>Viruses</taxon>
        <taxon>Duplodnaviria</taxon>
        <taxon>Heunggongvirae</taxon>
        <taxon>Uroviricota</taxon>
        <taxon>Caudoviricetes</taxon>
        <taxon>Omegavirus</taxon>
        <taxon>Omegavirus thibault</taxon>
    </lineage>
</organism>